<protein>
    <recommendedName>
        <fullName evidence="4">Retrotransposon gag domain-containing protein</fullName>
    </recommendedName>
</protein>
<evidence type="ECO:0000313" key="2">
    <source>
        <dbReference type="EMBL" id="MBW0530628.1"/>
    </source>
</evidence>
<organism evidence="2 3">
    <name type="scientific">Austropuccinia psidii MF-1</name>
    <dbReference type="NCBI Taxonomy" id="1389203"/>
    <lineage>
        <taxon>Eukaryota</taxon>
        <taxon>Fungi</taxon>
        <taxon>Dikarya</taxon>
        <taxon>Basidiomycota</taxon>
        <taxon>Pucciniomycotina</taxon>
        <taxon>Pucciniomycetes</taxon>
        <taxon>Pucciniales</taxon>
        <taxon>Sphaerophragmiaceae</taxon>
        <taxon>Austropuccinia</taxon>
    </lineage>
</organism>
<keyword evidence="3" id="KW-1185">Reference proteome</keyword>
<evidence type="ECO:0008006" key="4">
    <source>
        <dbReference type="Google" id="ProtNLM"/>
    </source>
</evidence>
<accession>A0A9Q3EYX7</accession>
<gene>
    <name evidence="2" type="ORF">O181_070343</name>
</gene>
<feature type="compositionally biased region" description="Basic residues" evidence="1">
    <location>
        <begin position="147"/>
        <end position="157"/>
    </location>
</feature>
<feature type="region of interest" description="Disordered" evidence="1">
    <location>
        <begin position="122"/>
        <end position="182"/>
    </location>
</feature>
<evidence type="ECO:0000256" key="1">
    <source>
        <dbReference type="SAM" id="MobiDB-lite"/>
    </source>
</evidence>
<dbReference type="EMBL" id="AVOT02036163">
    <property type="protein sequence ID" value="MBW0530628.1"/>
    <property type="molecule type" value="Genomic_DNA"/>
</dbReference>
<evidence type="ECO:0000313" key="3">
    <source>
        <dbReference type="Proteomes" id="UP000765509"/>
    </source>
</evidence>
<reference evidence="2" key="1">
    <citation type="submission" date="2021-03" db="EMBL/GenBank/DDBJ databases">
        <title>Draft genome sequence of rust myrtle Austropuccinia psidii MF-1, a brazilian biotype.</title>
        <authorList>
            <person name="Quecine M.C."/>
            <person name="Pachon D.M.R."/>
            <person name="Bonatelli M.L."/>
            <person name="Correr F.H."/>
            <person name="Franceschini L.M."/>
            <person name="Leite T.F."/>
            <person name="Margarido G.R.A."/>
            <person name="Almeida C.A."/>
            <person name="Ferrarezi J.A."/>
            <person name="Labate C.A."/>
        </authorList>
    </citation>
    <scope>NUCLEOTIDE SEQUENCE</scope>
    <source>
        <strain evidence="2">MF-1</strain>
    </source>
</reference>
<sequence length="225" mass="25869">MKAPDSFSGTQSHKLRGLIQSCQFMFHNNPENFFSDRNNILYSDYFLTGRAGKWIELYLSNIFNEDPSYLLNNWKFFETQLFTLFGDFNKVQKAEQELDNLRMKNSGHLSLYKVPLEEEGKGWSSRKEAPVTGLNPSRPPQDSSSKMPHHKKIKKGRNFQFSKDKPQDDLLNKDNKLIGSERRGGLKKAYALIVVESTKSKNDSRGLRIGQDDQEASLASRENPE</sequence>
<proteinExistence type="predicted"/>
<comment type="caution">
    <text evidence="2">The sequence shown here is derived from an EMBL/GenBank/DDBJ whole genome shotgun (WGS) entry which is preliminary data.</text>
</comment>
<feature type="compositionally biased region" description="Basic and acidic residues" evidence="1">
    <location>
        <begin position="162"/>
        <end position="182"/>
    </location>
</feature>
<feature type="region of interest" description="Disordered" evidence="1">
    <location>
        <begin position="199"/>
        <end position="225"/>
    </location>
</feature>
<dbReference type="Proteomes" id="UP000765509">
    <property type="component" value="Unassembled WGS sequence"/>
</dbReference>
<name>A0A9Q3EYX7_9BASI</name>
<dbReference type="AlphaFoldDB" id="A0A9Q3EYX7"/>
<dbReference type="OrthoDB" id="2514346at2759"/>